<keyword evidence="3" id="KW-0732">Signal</keyword>
<evidence type="ECO:0000313" key="9">
    <source>
        <dbReference type="Proteomes" id="UP000295357"/>
    </source>
</evidence>
<dbReference type="GO" id="GO:0006629">
    <property type="term" value="P:lipid metabolic process"/>
    <property type="evidence" value="ECO:0007669"/>
    <property type="project" value="InterPro"/>
</dbReference>
<dbReference type="PANTHER" id="PTHR43620:SF7">
    <property type="entry name" value="GLYCEROPHOSPHODIESTER PHOSPHODIESTERASE GDPD5-RELATED"/>
    <property type="match status" value="1"/>
</dbReference>
<dbReference type="EMBL" id="SNXE01000001">
    <property type="protein sequence ID" value="TDP13420.1"/>
    <property type="molecule type" value="Genomic_DNA"/>
</dbReference>
<sequence length="374" mass="41141">MPIKTPAVRSWAAALLLTLSGGWALAQPLLIAHRGASGHRPEHTLAAYELAIEQGADYIEPDLVMSKDGVLLARHEPLLARVELEADGRTIKRGADGKPVLHRTDTSSNVWQLDKYADRLTVKLVDGRPMAGWFAEDFTAAEIRADIRAQERLRDLRLANKAFDDRLPIPTLDEVIALAQARGVGIYPETKHPSYFKAFTDAAGLPRMEDTLLKALHAAWGNRAEAPVFIQSFEVANLQYLRGKTKLRLVQLLSANGKPYDFNVAGDARGYAELAQPAGLDFIKRYADGVGPHLNLMIPPSGAATPLIAEAHKRGLKVHGWTFRAENSFLPAEFRREGQALGDMAGQLKRFLDLGMDGFFTDQPDVAAEALKKR</sequence>
<evidence type="ECO:0000256" key="5">
    <source>
        <dbReference type="ARBA" id="ARBA00022801"/>
    </source>
</evidence>
<keyword evidence="9" id="KW-1185">Reference proteome</keyword>
<evidence type="ECO:0000256" key="4">
    <source>
        <dbReference type="ARBA" id="ARBA00022798"/>
    </source>
</evidence>
<protein>
    <recommendedName>
        <fullName evidence="2">glycerophosphodiester phosphodiesterase</fullName>
        <ecNumber evidence="2">3.1.4.46</ecNumber>
    </recommendedName>
</protein>
<dbReference type="GO" id="GO:0006071">
    <property type="term" value="P:glycerol metabolic process"/>
    <property type="evidence" value="ECO:0007669"/>
    <property type="project" value="UniProtKB-KW"/>
</dbReference>
<accession>A0A4R6NCZ1</accession>
<comment type="catalytic activity">
    <reaction evidence="6">
        <text>a sn-glycero-3-phosphodiester + H2O = an alcohol + sn-glycerol 3-phosphate + H(+)</text>
        <dbReference type="Rhea" id="RHEA:12969"/>
        <dbReference type="ChEBI" id="CHEBI:15377"/>
        <dbReference type="ChEBI" id="CHEBI:15378"/>
        <dbReference type="ChEBI" id="CHEBI:30879"/>
        <dbReference type="ChEBI" id="CHEBI:57597"/>
        <dbReference type="ChEBI" id="CHEBI:83408"/>
        <dbReference type="EC" id="3.1.4.46"/>
    </reaction>
</comment>
<evidence type="ECO:0000259" key="7">
    <source>
        <dbReference type="PROSITE" id="PS51704"/>
    </source>
</evidence>
<dbReference type="InterPro" id="IPR017946">
    <property type="entry name" value="PLC-like_Pdiesterase_TIM-brl"/>
</dbReference>
<dbReference type="OrthoDB" id="9795622at2"/>
<dbReference type="RefSeq" id="WP_133602306.1">
    <property type="nucleotide sequence ID" value="NZ_JAUFPJ010000001.1"/>
</dbReference>
<evidence type="ECO:0000256" key="6">
    <source>
        <dbReference type="ARBA" id="ARBA00047512"/>
    </source>
</evidence>
<dbReference type="EC" id="3.1.4.46" evidence="2"/>
<evidence type="ECO:0000256" key="2">
    <source>
        <dbReference type="ARBA" id="ARBA00012247"/>
    </source>
</evidence>
<keyword evidence="4" id="KW-0319">Glycerol metabolism</keyword>
<proteinExistence type="inferred from homology"/>
<dbReference type="PANTHER" id="PTHR43620">
    <property type="entry name" value="GLYCEROPHOSPHORYL DIESTER PHOSPHODIESTERASE"/>
    <property type="match status" value="1"/>
</dbReference>
<keyword evidence="5" id="KW-0378">Hydrolase</keyword>
<name>A0A4R6NCZ1_9BURK</name>
<organism evidence="8 9">
    <name type="scientific">Roseateles asaccharophilus</name>
    <dbReference type="NCBI Taxonomy" id="582607"/>
    <lineage>
        <taxon>Bacteria</taxon>
        <taxon>Pseudomonadati</taxon>
        <taxon>Pseudomonadota</taxon>
        <taxon>Betaproteobacteria</taxon>
        <taxon>Burkholderiales</taxon>
        <taxon>Sphaerotilaceae</taxon>
        <taxon>Roseateles</taxon>
    </lineage>
</organism>
<dbReference type="GO" id="GO:0042597">
    <property type="term" value="C:periplasmic space"/>
    <property type="evidence" value="ECO:0007669"/>
    <property type="project" value="TreeGrafter"/>
</dbReference>
<dbReference type="Gene3D" id="3.20.20.190">
    <property type="entry name" value="Phosphatidylinositol (PI) phosphodiesterase"/>
    <property type="match status" value="1"/>
</dbReference>
<evidence type="ECO:0000256" key="1">
    <source>
        <dbReference type="ARBA" id="ARBA00007277"/>
    </source>
</evidence>
<dbReference type="Proteomes" id="UP000295357">
    <property type="component" value="Unassembled WGS sequence"/>
</dbReference>
<dbReference type="InterPro" id="IPR030395">
    <property type="entry name" value="GP_PDE_dom"/>
</dbReference>
<comment type="similarity">
    <text evidence="1">Belongs to the glycerophosphoryl diester phosphodiesterase family.</text>
</comment>
<dbReference type="SUPFAM" id="SSF51695">
    <property type="entry name" value="PLC-like phosphodiesterases"/>
    <property type="match status" value="1"/>
</dbReference>
<comment type="caution">
    <text evidence="8">The sequence shown here is derived from an EMBL/GenBank/DDBJ whole genome shotgun (WGS) entry which is preliminary data.</text>
</comment>
<evidence type="ECO:0000313" key="8">
    <source>
        <dbReference type="EMBL" id="TDP13420.1"/>
    </source>
</evidence>
<feature type="domain" description="GP-PDE" evidence="7">
    <location>
        <begin position="28"/>
        <end position="371"/>
    </location>
</feature>
<dbReference type="PROSITE" id="PS51704">
    <property type="entry name" value="GP_PDE"/>
    <property type="match status" value="1"/>
</dbReference>
<evidence type="ECO:0000256" key="3">
    <source>
        <dbReference type="ARBA" id="ARBA00022729"/>
    </source>
</evidence>
<dbReference type="Pfam" id="PF03009">
    <property type="entry name" value="GDPD"/>
    <property type="match status" value="1"/>
</dbReference>
<reference evidence="8 9" key="1">
    <citation type="submission" date="2019-03" db="EMBL/GenBank/DDBJ databases">
        <title>Genomic Encyclopedia of Type Strains, Phase IV (KMG-IV): sequencing the most valuable type-strain genomes for metagenomic binning, comparative biology and taxonomic classification.</title>
        <authorList>
            <person name="Goeker M."/>
        </authorList>
    </citation>
    <scope>NUCLEOTIDE SEQUENCE [LARGE SCALE GENOMIC DNA]</scope>
    <source>
        <strain evidence="8 9">DSM 25082</strain>
    </source>
</reference>
<dbReference type="AlphaFoldDB" id="A0A4R6NCZ1"/>
<gene>
    <name evidence="8" type="ORF">DFR39_101896</name>
</gene>
<dbReference type="GO" id="GO:0008889">
    <property type="term" value="F:glycerophosphodiester phosphodiesterase activity"/>
    <property type="evidence" value="ECO:0007669"/>
    <property type="project" value="UniProtKB-EC"/>
</dbReference>